<accession>A0A5J9UFB3</accession>
<comment type="caution">
    <text evidence="1">The sequence shown here is derived from an EMBL/GenBank/DDBJ whole genome shotgun (WGS) entry which is preliminary data.</text>
</comment>
<dbReference type="PANTHER" id="PTHR43235">
    <property type="entry name" value="GLUTAMINE AMIDOTRANSFERASE PB2B2.05-RELATED"/>
    <property type="match status" value="1"/>
</dbReference>
<dbReference type="EMBL" id="RWGY01000026">
    <property type="protein sequence ID" value="TVU22017.1"/>
    <property type="molecule type" value="Genomic_DNA"/>
</dbReference>
<dbReference type="InterPro" id="IPR044668">
    <property type="entry name" value="PuuD-like"/>
</dbReference>
<dbReference type="InterPro" id="IPR029062">
    <property type="entry name" value="Class_I_gatase-like"/>
</dbReference>
<dbReference type="SUPFAM" id="SSF52317">
    <property type="entry name" value="Class I glutamine amidotransferase-like"/>
    <property type="match status" value="1"/>
</dbReference>
<dbReference type="InterPro" id="IPR011697">
    <property type="entry name" value="Peptidase_C26"/>
</dbReference>
<name>A0A5J9UFB3_9POAL</name>
<dbReference type="AlphaFoldDB" id="A0A5J9UFB3"/>
<dbReference type="Proteomes" id="UP000324897">
    <property type="component" value="Unassembled WGS sequence"/>
</dbReference>
<evidence type="ECO:0000313" key="2">
    <source>
        <dbReference type="Proteomes" id="UP000324897"/>
    </source>
</evidence>
<dbReference type="OrthoDB" id="1724632at2759"/>
<gene>
    <name evidence="1" type="ORF">EJB05_31693</name>
</gene>
<dbReference type="Gramene" id="TVU22017">
    <property type="protein sequence ID" value="TVU22017"/>
    <property type="gene ID" value="EJB05_31693"/>
</dbReference>
<proteinExistence type="predicted"/>
<dbReference type="Pfam" id="PF07722">
    <property type="entry name" value="Peptidase_C26"/>
    <property type="match status" value="1"/>
</dbReference>
<evidence type="ECO:0000313" key="1">
    <source>
        <dbReference type="EMBL" id="TVU22017.1"/>
    </source>
</evidence>
<sequence>MVNSYHHQGVRRLAQRFVPMAFAPDGLVEGFYDPDAYNPGEGKFIMGLQFHPERMRKPGGSDEFDYPGCARAYQEFVRAVVAHQHKVAAAAANAPPKLNPAMQKQRKVIVRSFSLAKDLYVSGGGRTRPSEQRDLDAGAEFLESNTALSVQQEKRLKQMGATVRNASGYLNSLKLNEGREAAARALMAEMTADQLSSLASFYHTMGKICSEVLDRKLQSLHLQV</sequence>
<dbReference type="GO" id="GO:0005829">
    <property type="term" value="C:cytosol"/>
    <property type="evidence" value="ECO:0007669"/>
    <property type="project" value="TreeGrafter"/>
</dbReference>
<keyword evidence="2" id="KW-1185">Reference proteome</keyword>
<dbReference type="GO" id="GO:0016811">
    <property type="term" value="F:hydrolase activity, acting on carbon-nitrogen (but not peptide) bonds, in linear amides"/>
    <property type="evidence" value="ECO:0007669"/>
    <property type="project" value="InterPro"/>
</dbReference>
<organism evidence="1 2">
    <name type="scientific">Eragrostis curvula</name>
    <name type="common">weeping love grass</name>
    <dbReference type="NCBI Taxonomy" id="38414"/>
    <lineage>
        <taxon>Eukaryota</taxon>
        <taxon>Viridiplantae</taxon>
        <taxon>Streptophyta</taxon>
        <taxon>Embryophyta</taxon>
        <taxon>Tracheophyta</taxon>
        <taxon>Spermatophyta</taxon>
        <taxon>Magnoliopsida</taxon>
        <taxon>Liliopsida</taxon>
        <taxon>Poales</taxon>
        <taxon>Poaceae</taxon>
        <taxon>PACMAD clade</taxon>
        <taxon>Chloridoideae</taxon>
        <taxon>Eragrostideae</taxon>
        <taxon>Eragrostidinae</taxon>
        <taxon>Eragrostis</taxon>
    </lineage>
</organism>
<reference evidence="1 2" key="1">
    <citation type="journal article" date="2019" name="Sci. Rep.">
        <title>A high-quality genome of Eragrostis curvula grass provides insights into Poaceae evolution and supports new strategies to enhance forage quality.</title>
        <authorList>
            <person name="Carballo J."/>
            <person name="Santos B.A.C.M."/>
            <person name="Zappacosta D."/>
            <person name="Garbus I."/>
            <person name="Selva J.P."/>
            <person name="Gallo C.A."/>
            <person name="Diaz A."/>
            <person name="Albertini E."/>
            <person name="Caccamo M."/>
            <person name="Echenique V."/>
        </authorList>
    </citation>
    <scope>NUCLEOTIDE SEQUENCE [LARGE SCALE GENOMIC DNA]</scope>
    <source>
        <strain evidence="2">cv. Victoria</strain>
        <tissue evidence="1">Leaf</tissue>
    </source>
</reference>
<feature type="non-terminal residue" evidence="1">
    <location>
        <position position="1"/>
    </location>
</feature>
<dbReference type="Gene3D" id="3.40.50.880">
    <property type="match status" value="1"/>
</dbReference>
<protein>
    <submittedName>
        <fullName evidence="1">Uncharacterized protein</fullName>
    </submittedName>
</protein>
<dbReference type="PROSITE" id="PS51273">
    <property type="entry name" value="GATASE_TYPE_1"/>
    <property type="match status" value="1"/>
</dbReference>
<dbReference type="PANTHER" id="PTHR43235:SF1">
    <property type="entry name" value="GLUTAMINE AMIDOTRANSFERASE PB2B2.05-RELATED"/>
    <property type="match status" value="1"/>
</dbReference>